<dbReference type="Gene3D" id="1.20.1280.50">
    <property type="match status" value="1"/>
</dbReference>
<dbReference type="InterPro" id="IPR036047">
    <property type="entry name" value="F-box-like_dom_sf"/>
</dbReference>
<dbReference type="PANTHER" id="PTHR31672:SF13">
    <property type="entry name" value="F-BOX PROTEIN CPR30-LIKE"/>
    <property type="match status" value="1"/>
</dbReference>
<comment type="caution">
    <text evidence="2">The sequence shown here is derived from an EMBL/GenBank/DDBJ whole genome shotgun (WGS) entry which is preliminary data.</text>
</comment>
<dbReference type="OrthoDB" id="810945at2759"/>
<sequence>MKMRNRQTMCDLPQHLVFSIFEHLPVKSLLRFRSASKTFYSLVHKSNFVTSHLKNSCSTHTTSDPNKHHNTLFYFVVYPKLTRLMLYNDTTLSLSPFAVHDFHHQSFMVSTVVGHCNGVICLVDSKYTTCYLWNPLINKTIKHDLQKQVRAKVYAASVTSNKGDSDHRWRIYSINNLPRKRQADETYANCILSYHVEDEVFQELALPPSLPPFGALSLTEFKGMLCVCVRVRVRDDGDWNSERTNYSIWVYGERESSWLPFSSMEFTREIVLKYGEFFDFTTLERPHLFLKVVGLKNNGEQVWIRRCSCLIPPGFLNPKTLELEQLKSVEDNGDYILRQYLFSGTYMKSLGLMDVQDENILQ</sequence>
<dbReference type="PROSITE" id="PS50181">
    <property type="entry name" value="FBOX"/>
    <property type="match status" value="1"/>
</dbReference>
<dbReference type="InterPro" id="IPR050796">
    <property type="entry name" value="SCF_F-box_component"/>
</dbReference>
<dbReference type="SUPFAM" id="SSF81383">
    <property type="entry name" value="F-box domain"/>
    <property type="match status" value="1"/>
</dbReference>
<dbReference type="EMBL" id="JAAIUW010000007">
    <property type="protein sequence ID" value="KAF7822765.1"/>
    <property type="molecule type" value="Genomic_DNA"/>
</dbReference>
<evidence type="ECO:0000313" key="2">
    <source>
        <dbReference type="EMBL" id="KAF7822765.1"/>
    </source>
</evidence>
<name>A0A834TJ50_9FABA</name>
<feature type="domain" description="F-box" evidence="1">
    <location>
        <begin position="6"/>
        <end position="53"/>
    </location>
</feature>
<evidence type="ECO:0000313" key="3">
    <source>
        <dbReference type="Proteomes" id="UP000634136"/>
    </source>
</evidence>
<dbReference type="InterPro" id="IPR001810">
    <property type="entry name" value="F-box_dom"/>
</dbReference>
<protein>
    <submittedName>
        <fullName evidence="2">F-box protein CPR30-like</fullName>
    </submittedName>
</protein>
<accession>A0A834TJ50</accession>
<proteinExistence type="predicted"/>
<reference evidence="2" key="1">
    <citation type="submission" date="2020-09" db="EMBL/GenBank/DDBJ databases">
        <title>Genome-Enabled Discovery of Anthraquinone Biosynthesis in Senna tora.</title>
        <authorList>
            <person name="Kang S.-H."/>
            <person name="Pandey R.P."/>
            <person name="Lee C.-M."/>
            <person name="Sim J.-S."/>
            <person name="Jeong J.-T."/>
            <person name="Choi B.-S."/>
            <person name="Jung M."/>
            <person name="Ginzburg D."/>
            <person name="Zhao K."/>
            <person name="Won S.Y."/>
            <person name="Oh T.-J."/>
            <person name="Yu Y."/>
            <person name="Kim N.-H."/>
            <person name="Lee O.R."/>
            <person name="Lee T.-H."/>
            <person name="Bashyal P."/>
            <person name="Kim T.-S."/>
            <person name="Lee W.-H."/>
            <person name="Kawkins C."/>
            <person name="Kim C.-K."/>
            <person name="Kim J.S."/>
            <person name="Ahn B.O."/>
            <person name="Rhee S.Y."/>
            <person name="Sohng J.K."/>
        </authorList>
    </citation>
    <scope>NUCLEOTIDE SEQUENCE</scope>
    <source>
        <tissue evidence="2">Leaf</tissue>
    </source>
</reference>
<organism evidence="2 3">
    <name type="scientific">Senna tora</name>
    <dbReference type="NCBI Taxonomy" id="362788"/>
    <lineage>
        <taxon>Eukaryota</taxon>
        <taxon>Viridiplantae</taxon>
        <taxon>Streptophyta</taxon>
        <taxon>Embryophyta</taxon>
        <taxon>Tracheophyta</taxon>
        <taxon>Spermatophyta</taxon>
        <taxon>Magnoliopsida</taxon>
        <taxon>eudicotyledons</taxon>
        <taxon>Gunneridae</taxon>
        <taxon>Pentapetalae</taxon>
        <taxon>rosids</taxon>
        <taxon>fabids</taxon>
        <taxon>Fabales</taxon>
        <taxon>Fabaceae</taxon>
        <taxon>Caesalpinioideae</taxon>
        <taxon>Cassia clade</taxon>
        <taxon>Senna</taxon>
    </lineage>
</organism>
<dbReference type="Pfam" id="PF00646">
    <property type="entry name" value="F-box"/>
    <property type="match status" value="1"/>
</dbReference>
<dbReference type="Proteomes" id="UP000634136">
    <property type="component" value="Unassembled WGS sequence"/>
</dbReference>
<keyword evidence="3" id="KW-1185">Reference proteome</keyword>
<gene>
    <name evidence="2" type="ORF">G2W53_020909</name>
</gene>
<evidence type="ECO:0000259" key="1">
    <source>
        <dbReference type="PROSITE" id="PS50181"/>
    </source>
</evidence>
<dbReference type="SMART" id="SM00256">
    <property type="entry name" value="FBOX"/>
    <property type="match status" value="1"/>
</dbReference>
<dbReference type="PANTHER" id="PTHR31672">
    <property type="entry name" value="BNACNNG10540D PROTEIN"/>
    <property type="match status" value="1"/>
</dbReference>
<dbReference type="AlphaFoldDB" id="A0A834TJ50"/>